<reference evidence="2" key="1">
    <citation type="submission" date="2022-11" db="EMBL/GenBank/DDBJ databases">
        <authorList>
            <person name="Petersen C."/>
        </authorList>
    </citation>
    <scope>NUCLEOTIDE SEQUENCE</scope>
    <source>
        <strain evidence="2">IBT 26290</strain>
    </source>
</reference>
<gene>
    <name evidence="2" type="ORF">N7482_008320</name>
</gene>
<comment type="caution">
    <text evidence="2">The sequence shown here is derived from an EMBL/GenBank/DDBJ whole genome shotgun (WGS) entry which is preliminary data.</text>
</comment>
<dbReference type="AlphaFoldDB" id="A0A9W9HVS3"/>
<dbReference type="EMBL" id="JAPQKN010000006">
    <property type="protein sequence ID" value="KAJ5157220.1"/>
    <property type="molecule type" value="Genomic_DNA"/>
</dbReference>
<evidence type="ECO:0000256" key="1">
    <source>
        <dbReference type="SAM" id="MobiDB-lite"/>
    </source>
</evidence>
<accession>A0A9W9HVS3</accession>
<evidence type="ECO:0000313" key="2">
    <source>
        <dbReference type="EMBL" id="KAJ5157220.1"/>
    </source>
</evidence>
<name>A0A9W9HVS3_9EURO</name>
<protein>
    <submittedName>
        <fullName evidence="2">Uncharacterized protein</fullName>
    </submittedName>
</protein>
<dbReference type="OrthoDB" id="4367900at2759"/>
<feature type="region of interest" description="Disordered" evidence="1">
    <location>
        <begin position="1"/>
        <end position="48"/>
    </location>
</feature>
<sequence>MYSSGSEFPQRSPKRKLASLGKEDTSGTSGGQHAKTPSASKKPMEVAAATAHSLTDEMRQIICKIPHYASTAIGLLDLYLCLWECYVIHSAHRIRLEEEHRLLHKFTTWLESEDQQRRQVCDNRETLLWDRRQAYLAVHQGVLEVLQSSERPCRVAELP</sequence>
<keyword evidence="3" id="KW-1185">Reference proteome</keyword>
<reference evidence="2" key="2">
    <citation type="journal article" date="2023" name="IMA Fungus">
        <title>Comparative genomic study of the Penicillium genus elucidates a diverse pangenome and 15 lateral gene transfer events.</title>
        <authorList>
            <person name="Petersen C."/>
            <person name="Sorensen T."/>
            <person name="Nielsen M.R."/>
            <person name="Sondergaard T.E."/>
            <person name="Sorensen J.L."/>
            <person name="Fitzpatrick D.A."/>
            <person name="Frisvad J.C."/>
            <person name="Nielsen K.L."/>
        </authorList>
    </citation>
    <scope>NUCLEOTIDE SEQUENCE</scope>
    <source>
        <strain evidence="2">IBT 26290</strain>
    </source>
</reference>
<dbReference type="GeneID" id="81429620"/>
<dbReference type="RefSeq" id="XP_056540209.1">
    <property type="nucleotide sequence ID" value="XM_056690444.1"/>
</dbReference>
<dbReference type="Proteomes" id="UP001149163">
    <property type="component" value="Unassembled WGS sequence"/>
</dbReference>
<proteinExistence type="predicted"/>
<organism evidence="2 3">
    <name type="scientific">Penicillium canariense</name>
    <dbReference type="NCBI Taxonomy" id="189055"/>
    <lineage>
        <taxon>Eukaryota</taxon>
        <taxon>Fungi</taxon>
        <taxon>Dikarya</taxon>
        <taxon>Ascomycota</taxon>
        <taxon>Pezizomycotina</taxon>
        <taxon>Eurotiomycetes</taxon>
        <taxon>Eurotiomycetidae</taxon>
        <taxon>Eurotiales</taxon>
        <taxon>Aspergillaceae</taxon>
        <taxon>Penicillium</taxon>
    </lineage>
</organism>
<evidence type="ECO:0000313" key="3">
    <source>
        <dbReference type="Proteomes" id="UP001149163"/>
    </source>
</evidence>